<evidence type="ECO:0000313" key="1">
    <source>
        <dbReference type="EMBL" id="KAB8692522.1"/>
    </source>
</evidence>
<organism evidence="1 2">
    <name type="scientific">Carpinus fangiana</name>
    <dbReference type="NCBI Taxonomy" id="176857"/>
    <lineage>
        <taxon>Eukaryota</taxon>
        <taxon>Viridiplantae</taxon>
        <taxon>Streptophyta</taxon>
        <taxon>Embryophyta</taxon>
        <taxon>Tracheophyta</taxon>
        <taxon>Spermatophyta</taxon>
        <taxon>Magnoliopsida</taxon>
        <taxon>eudicotyledons</taxon>
        <taxon>Gunneridae</taxon>
        <taxon>Pentapetalae</taxon>
        <taxon>rosids</taxon>
        <taxon>fabids</taxon>
        <taxon>Fagales</taxon>
        <taxon>Betulaceae</taxon>
        <taxon>Carpinus</taxon>
    </lineage>
</organism>
<sequence length="90" mass="10340">MEDLRESSMRFFSKQNLCYADILSPSEVRARIEVTVLNFLRILTAPAISDLSLISRDSSNSRVSQGLLTQVSWIFLSLVLHKVFDESQYR</sequence>
<evidence type="ECO:0000313" key="2">
    <source>
        <dbReference type="Proteomes" id="UP000327013"/>
    </source>
</evidence>
<proteinExistence type="predicted"/>
<dbReference type="AlphaFoldDB" id="A0A5N6L3R3"/>
<protein>
    <submittedName>
        <fullName evidence="1">Uncharacterized protein</fullName>
    </submittedName>
</protein>
<keyword evidence="2" id="KW-1185">Reference proteome</keyword>
<name>A0A5N6L3R3_9ROSI</name>
<reference evidence="1 2" key="1">
    <citation type="submission" date="2019-06" db="EMBL/GenBank/DDBJ databases">
        <title>A chromosomal-level reference genome of Carpinus fangiana (Coryloideae, Betulaceae).</title>
        <authorList>
            <person name="Yang X."/>
            <person name="Wang Z."/>
            <person name="Zhang L."/>
            <person name="Hao G."/>
            <person name="Liu J."/>
            <person name="Yang Y."/>
        </authorList>
    </citation>
    <scope>NUCLEOTIDE SEQUENCE [LARGE SCALE GENOMIC DNA]</scope>
    <source>
        <strain evidence="1">Cfa_2016G</strain>
        <tissue evidence="1">Leaf</tissue>
    </source>
</reference>
<dbReference type="OrthoDB" id="5377392at2759"/>
<dbReference type="EMBL" id="VIBQ01000088">
    <property type="protein sequence ID" value="KAB8692522.1"/>
    <property type="molecule type" value="Genomic_DNA"/>
</dbReference>
<accession>A0A5N6L3R3</accession>
<comment type="caution">
    <text evidence="1">The sequence shown here is derived from an EMBL/GenBank/DDBJ whole genome shotgun (WGS) entry which is preliminary data.</text>
</comment>
<gene>
    <name evidence="1" type="ORF">FH972_026344</name>
</gene>
<dbReference type="Proteomes" id="UP000327013">
    <property type="component" value="Unassembled WGS sequence"/>
</dbReference>